<organism evidence="1">
    <name type="scientific">bioreactor metagenome</name>
    <dbReference type="NCBI Taxonomy" id="1076179"/>
    <lineage>
        <taxon>unclassified sequences</taxon>
        <taxon>metagenomes</taxon>
        <taxon>ecological metagenomes</taxon>
    </lineage>
</organism>
<evidence type="ECO:0000313" key="1">
    <source>
        <dbReference type="EMBL" id="MPM84067.1"/>
    </source>
</evidence>
<reference evidence="1" key="1">
    <citation type="submission" date="2019-08" db="EMBL/GenBank/DDBJ databases">
        <authorList>
            <person name="Kucharzyk K."/>
            <person name="Murdoch R.W."/>
            <person name="Higgins S."/>
            <person name="Loffler F."/>
        </authorList>
    </citation>
    <scope>NUCLEOTIDE SEQUENCE</scope>
</reference>
<sequence length="68" mass="7511">MRNIGAVHQIDHQICLPHQPLGPADSLTFDCIRTLAQPCRIVEPDRNALNTEIGFDIVTGGTLHRAHD</sequence>
<comment type="caution">
    <text evidence="1">The sequence shown here is derived from an EMBL/GenBank/DDBJ whole genome shotgun (WGS) entry which is preliminary data.</text>
</comment>
<proteinExistence type="predicted"/>
<dbReference type="EMBL" id="VSSQ01032713">
    <property type="protein sequence ID" value="MPM84067.1"/>
    <property type="molecule type" value="Genomic_DNA"/>
</dbReference>
<name>A0A645D4G2_9ZZZZ</name>
<accession>A0A645D4G2</accession>
<gene>
    <name evidence="1" type="ORF">SDC9_131138</name>
</gene>
<protein>
    <submittedName>
        <fullName evidence="1">Uncharacterized protein</fullName>
    </submittedName>
</protein>
<dbReference type="AlphaFoldDB" id="A0A645D4G2"/>